<keyword evidence="1" id="KW-0812">Transmembrane</keyword>
<evidence type="ECO:0000313" key="2">
    <source>
        <dbReference type="EMBL" id="MBB5805831.1"/>
    </source>
</evidence>
<keyword evidence="1" id="KW-0472">Membrane</keyword>
<reference evidence="2 3" key="1">
    <citation type="submission" date="2020-08" db="EMBL/GenBank/DDBJ databases">
        <title>Sequencing the genomes of 1000 actinobacteria strains.</title>
        <authorList>
            <person name="Klenk H.-P."/>
        </authorList>
    </citation>
    <scope>NUCLEOTIDE SEQUENCE [LARGE SCALE GENOMIC DNA]</scope>
    <source>
        <strain evidence="2 3">DSM 45486</strain>
    </source>
</reference>
<dbReference type="EMBL" id="JACHMO010000001">
    <property type="protein sequence ID" value="MBB5805831.1"/>
    <property type="molecule type" value="Genomic_DNA"/>
</dbReference>
<evidence type="ECO:0000256" key="1">
    <source>
        <dbReference type="SAM" id="Phobius"/>
    </source>
</evidence>
<comment type="caution">
    <text evidence="2">The sequence shown here is derived from an EMBL/GenBank/DDBJ whole genome shotgun (WGS) entry which is preliminary data.</text>
</comment>
<keyword evidence="1" id="KW-1133">Transmembrane helix</keyword>
<dbReference type="RefSeq" id="WP_184924660.1">
    <property type="nucleotide sequence ID" value="NZ_JACHMO010000001.1"/>
</dbReference>
<gene>
    <name evidence="2" type="ORF">F4560_005599</name>
</gene>
<proteinExistence type="predicted"/>
<feature type="transmembrane region" description="Helical" evidence="1">
    <location>
        <begin position="47"/>
        <end position="67"/>
    </location>
</feature>
<keyword evidence="3" id="KW-1185">Reference proteome</keyword>
<accession>A0A7W9HPF6</accession>
<dbReference type="AlphaFoldDB" id="A0A7W9HPF6"/>
<sequence length="331" mass="34816">MTDSKATDSNGTESLIRDALRMRADQAPPPGPVLVALRRPRKSRTPLFLVLAAAATAAAVAIVATTVSRPTAESPPATSASILIEPTIPTVSLGYSPTWVPEGFTERQRVIDPDTYNQRTWARGEQTAKPTYPYLDLSVQPANASTGALTDLIADAPAADRVTVNGAQGVVSGDTTVLWQPEPGVFLSIGLKNTPDARATALRVAESVRPDPEPVRMPVSLGGSRGIQAQAGSSEGWQVLTSGEHDGVGYSVTLRQHPWDFDGAVPKMFSARGHTARYYTANTGALVVELGPEMYLQVSPAGTKSAGLEQLIAAAEAVVVDPDPDMAWAGP</sequence>
<protein>
    <submittedName>
        <fullName evidence="2">Uncharacterized protein</fullName>
    </submittedName>
</protein>
<organism evidence="2 3">
    <name type="scientific">Saccharothrix ecbatanensis</name>
    <dbReference type="NCBI Taxonomy" id="1105145"/>
    <lineage>
        <taxon>Bacteria</taxon>
        <taxon>Bacillati</taxon>
        <taxon>Actinomycetota</taxon>
        <taxon>Actinomycetes</taxon>
        <taxon>Pseudonocardiales</taxon>
        <taxon>Pseudonocardiaceae</taxon>
        <taxon>Saccharothrix</taxon>
    </lineage>
</organism>
<evidence type="ECO:0000313" key="3">
    <source>
        <dbReference type="Proteomes" id="UP000552097"/>
    </source>
</evidence>
<dbReference type="Proteomes" id="UP000552097">
    <property type="component" value="Unassembled WGS sequence"/>
</dbReference>
<name>A0A7W9HPF6_9PSEU</name>